<dbReference type="InterPro" id="IPR029065">
    <property type="entry name" value="Enolase_C-like"/>
</dbReference>
<dbReference type="SFLD" id="SFLDS00001">
    <property type="entry name" value="Enolase"/>
    <property type="match status" value="1"/>
</dbReference>
<dbReference type="InterPro" id="IPR029017">
    <property type="entry name" value="Enolase-like_N"/>
</dbReference>
<protein>
    <submittedName>
        <fullName evidence="2">D-mannonate dehydratase CC2812</fullName>
    </submittedName>
</protein>
<dbReference type="PANTHER" id="PTHR48080">
    <property type="entry name" value="D-GALACTONATE DEHYDRATASE-RELATED"/>
    <property type="match status" value="1"/>
</dbReference>
<dbReference type="GO" id="GO:0009063">
    <property type="term" value="P:amino acid catabolic process"/>
    <property type="evidence" value="ECO:0007669"/>
    <property type="project" value="InterPro"/>
</dbReference>
<dbReference type="Pfam" id="PF13378">
    <property type="entry name" value="MR_MLE_C"/>
    <property type="match status" value="1"/>
</dbReference>
<dbReference type="InterPro" id="IPR013342">
    <property type="entry name" value="Mandelate_racemase_C"/>
</dbReference>
<keyword evidence="3" id="KW-1185">Reference proteome</keyword>
<feature type="domain" description="Mandelate racemase/muconate lactonizing enzyme C-terminal" evidence="1">
    <location>
        <begin position="125"/>
        <end position="233"/>
    </location>
</feature>
<dbReference type="CDD" id="cd03316">
    <property type="entry name" value="MR_like"/>
    <property type="match status" value="1"/>
</dbReference>
<evidence type="ECO:0000313" key="2">
    <source>
        <dbReference type="EMBL" id="CAI8039502.1"/>
    </source>
</evidence>
<evidence type="ECO:0000313" key="3">
    <source>
        <dbReference type="Proteomes" id="UP001174909"/>
    </source>
</evidence>
<dbReference type="PANTHER" id="PTHR48080:SF6">
    <property type="entry name" value="STARVATION-SENSING PROTEIN RSPA"/>
    <property type="match status" value="1"/>
</dbReference>
<dbReference type="InterPro" id="IPR018110">
    <property type="entry name" value="Mandel_Rmase/mucon_lact_enz_CS"/>
</dbReference>
<dbReference type="Pfam" id="PF02746">
    <property type="entry name" value="MR_MLE_N"/>
    <property type="match status" value="1"/>
</dbReference>
<organism evidence="2 3">
    <name type="scientific">Geodia barretti</name>
    <name type="common">Barrett's horny sponge</name>
    <dbReference type="NCBI Taxonomy" id="519541"/>
    <lineage>
        <taxon>Eukaryota</taxon>
        <taxon>Metazoa</taxon>
        <taxon>Porifera</taxon>
        <taxon>Demospongiae</taxon>
        <taxon>Heteroscleromorpha</taxon>
        <taxon>Tetractinellida</taxon>
        <taxon>Astrophorina</taxon>
        <taxon>Geodiidae</taxon>
        <taxon>Geodia</taxon>
    </lineage>
</organism>
<evidence type="ECO:0000259" key="1">
    <source>
        <dbReference type="SMART" id="SM00922"/>
    </source>
</evidence>
<gene>
    <name evidence="2" type="ORF">GBAR_LOCUS21971</name>
</gene>
<dbReference type="InterPro" id="IPR013341">
    <property type="entry name" value="Mandelate_racemase_N_dom"/>
</dbReference>
<dbReference type="Gene3D" id="3.20.20.120">
    <property type="entry name" value="Enolase-like C-terminal domain"/>
    <property type="match status" value="1"/>
</dbReference>
<dbReference type="AlphaFoldDB" id="A0AA35T1Y4"/>
<sequence length="268" mass="29810">MKITNVKSFVSADGHFFVKVETDAGIYGVGEGGLRRRALALAEVVRSFEPFLIGADPFRIEHLWQVMFRGGFFPGGVVQSAAVSAVDIALWDIKGKALNVPVYELLGGRTRDKVVCYPHNGGGSIDAIIESCRQTYEAGWKFVRWSVVDHSDSGGTFEPRRAIQNTLKQVEAVRQALGDDLEILIDVHTRLDPADSLDFCNKVAQYNPFFIEDPLRAENPASLRRLRQQTSVPLAVGEQFDSKWAFREVIEEDLMDYCRVDVCIAGAV</sequence>
<dbReference type="SUPFAM" id="SSF51604">
    <property type="entry name" value="Enolase C-terminal domain-like"/>
    <property type="match status" value="1"/>
</dbReference>
<dbReference type="EMBL" id="CASHTH010003044">
    <property type="protein sequence ID" value="CAI8039502.1"/>
    <property type="molecule type" value="Genomic_DNA"/>
</dbReference>
<dbReference type="SUPFAM" id="SSF54826">
    <property type="entry name" value="Enolase N-terminal domain-like"/>
    <property type="match status" value="1"/>
</dbReference>
<dbReference type="SMART" id="SM00922">
    <property type="entry name" value="MR_MLE"/>
    <property type="match status" value="1"/>
</dbReference>
<dbReference type="GO" id="GO:0000287">
    <property type="term" value="F:magnesium ion binding"/>
    <property type="evidence" value="ECO:0007669"/>
    <property type="project" value="UniProtKB-ARBA"/>
</dbReference>
<dbReference type="Gene3D" id="3.30.390.10">
    <property type="entry name" value="Enolase-like, N-terminal domain"/>
    <property type="match status" value="1"/>
</dbReference>
<comment type="caution">
    <text evidence="2">The sequence shown here is derived from an EMBL/GenBank/DDBJ whole genome shotgun (WGS) entry which is preliminary data.</text>
</comment>
<dbReference type="PROSITE" id="PS00908">
    <property type="entry name" value="MR_MLE_1"/>
    <property type="match status" value="1"/>
</dbReference>
<reference evidence="2" key="1">
    <citation type="submission" date="2023-03" db="EMBL/GenBank/DDBJ databases">
        <authorList>
            <person name="Steffen K."/>
            <person name="Cardenas P."/>
        </authorList>
    </citation>
    <scope>NUCLEOTIDE SEQUENCE</scope>
</reference>
<proteinExistence type="predicted"/>
<dbReference type="InterPro" id="IPR034593">
    <property type="entry name" value="DgoD-like"/>
</dbReference>
<dbReference type="InterPro" id="IPR036849">
    <property type="entry name" value="Enolase-like_C_sf"/>
</dbReference>
<dbReference type="Proteomes" id="UP001174909">
    <property type="component" value="Unassembled WGS sequence"/>
</dbReference>
<name>A0AA35T1Y4_GEOBA</name>
<accession>A0AA35T1Y4</accession>